<feature type="non-terminal residue" evidence="1">
    <location>
        <position position="52"/>
    </location>
</feature>
<accession>X1UG98</accession>
<gene>
    <name evidence="1" type="ORF">S12H4_63166</name>
</gene>
<dbReference type="EMBL" id="BARW01042788">
    <property type="protein sequence ID" value="GAJ16498.1"/>
    <property type="molecule type" value="Genomic_DNA"/>
</dbReference>
<name>X1UG98_9ZZZZ</name>
<comment type="caution">
    <text evidence="1">The sequence shown here is derived from an EMBL/GenBank/DDBJ whole genome shotgun (WGS) entry which is preliminary data.</text>
</comment>
<sequence>ARLDQYKVFISDIVIEEIKEFTNSKGEVDDMMAGLHEIRVRRAEKKYDSKIS</sequence>
<reference evidence="1" key="1">
    <citation type="journal article" date="2014" name="Front. Microbiol.">
        <title>High frequency of phylogenetically diverse reductive dehalogenase-homologous genes in deep subseafloor sedimentary metagenomes.</title>
        <authorList>
            <person name="Kawai M."/>
            <person name="Futagami T."/>
            <person name="Toyoda A."/>
            <person name="Takaki Y."/>
            <person name="Nishi S."/>
            <person name="Hori S."/>
            <person name="Arai W."/>
            <person name="Tsubouchi T."/>
            <person name="Morono Y."/>
            <person name="Uchiyama I."/>
            <person name="Ito T."/>
            <person name="Fujiyama A."/>
            <person name="Inagaki F."/>
            <person name="Takami H."/>
        </authorList>
    </citation>
    <scope>NUCLEOTIDE SEQUENCE</scope>
    <source>
        <strain evidence="1">Expedition CK06-06</strain>
    </source>
</reference>
<organism evidence="1">
    <name type="scientific">marine sediment metagenome</name>
    <dbReference type="NCBI Taxonomy" id="412755"/>
    <lineage>
        <taxon>unclassified sequences</taxon>
        <taxon>metagenomes</taxon>
        <taxon>ecological metagenomes</taxon>
    </lineage>
</organism>
<dbReference type="AlphaFoldDB" id="X1UG98"/>
<feature type="non-terminal residue" evidence="1">
    <location>
        <position position="1"/>
    </location>
</feature>
<protein>
    <submittedName>
        <fullName evidence="1">Uncharacterized protein</fullName>
    </submittedName>
</protein>
<proteinExistence type="predicted"/>
<evidence type="ECO:0000313" key="1">
    <source>
        <dbReference type="EMBL" id="GAJ16498.1"/>
    </source>
</evidence>